<protein>
    <submittedName>
        <fullName evidence="2">Helix-turn-helix domain-containing protein</fullName>
    </submittedName>
</protein>
<dbReference type="EMBL" id="JBHSEI010000002">
    <property type="protein sequence ID" value="MFC4637693.1"/>
    <property type="molecule type" value="Genomic_DNA"/>
</dbReference>
<organism evidence="2 3">
    <name type="scientific">Deinococcus hohokamensis</name>
    <dbReference type="NCBI Taxonomy" id="309883"/>
    <lineage>
        <taxon>Bacteria</taxon>
        <taxon>Thermotogati</taxon>
        <taxon>Deinococcota</taxon>
        <taxon>Deinococci</taxon>
        <taxon>Deinococcales</taxon>
        <taxon>Deinococcaceae</taxon>
        <taxon>Deinococcus</taxon>
    </lineage>
</organism>
<dbReference type="Pfam" id="PF12728">
    <property type="entry name" value="HTH_17"/>
    <property type="match status" value="1"/>
</dbReference>
<proteinExistence type="predicted"/>
<reference evidence="3" key="1">
    <citation type="journal article" date="2019" name="Int. J. Syst. Evol. Microbiol.">
        <title>The Global Catalogue of Microorganisms (GCM) 10K type strain sequencing project: providing services to taxonomists for standard genome sequencing and annotation.</title>
        <authorList>
            <consortium name="The Broad Institute Genomics Platform"/>
            <consortium name="The Broad Institute Genome Sequencing Center for Infectious Disease"/>
            <person name="Wu L."/>
            <person name="Ma J."/>
        </authorList>
    </citation>
    <scope>NUCLEOTIDE SEQUENCE [LARGE SCALE GENOMIC DNA]</scope>
    <source>
        <strain evidence="3">CCUG 55995</strain>
    </source>
</reference>
<comment type="caution">
    <text evidence="2">The sequence shown here is derived from an EMBL/GenBank/DDBJ whole genome shotgun (WGS) entry which is preliminary data.</text>
</comment>
<name>A0ABV9I664_9DEIO</name>
<dbReference type="RefSeq" id="WP_380060728.1">
    <property type="nucleotide sequence ID" value="NZ_JBHSEI010000002.1"/>
</dbReference>
<dbReference type="Proteomes" id="UP001595952">
    <property type="component" value="Unassembled WGS sequence"/>
</dbReference>
<evidence type="ECO:0000259" key="1">
    <source>
        <dbReference type="Pfam" id="PF12728"/>
    </source>
</evidence>
<dbReference type="NCBIfam" id="TIGR01764">
    <property type="entry name" value="excise"/>
    <property type="match status" value="1"/>
</dbReference>
<feature type="domain" description="Helix-turn-helix" evidence="1">
    <location>
        <begin position="1"/>
        <end position="49"/>
    </location>
</feature>
<dbReference type="InterPro" id="IPR010093">
    <property type="entry name" value="SinI_DNA-bd"/>
</dbReference>
<evidence type="ECO:0000313" key="3">
    <source>
        <dbReference type="Proteomes" id="UP001595952"/>
    </source>
</evidence>
<dbReference type="InterPro" id="IPR041657">
    <property type="entry name" value="HTH_17"/>
</dbReference>
<gene>
    <name evidence="2" type="ORF">ACFO0D_04975</name>
</gene>
<dbReference type="InterPro" id="IPR009061">
    <property type="entry name" value="DNA-bd_dom_put_sf"/>
</dbReference>
<sequence length="113" mass="12712">MTLDDAADFLKVSSTTIYQLVRAGEVPARKVGREWRFLKSQLVAYLKQGGDSMTYSSVMTDEQGGEYKIENGQEYVALWLPFSREEKADHIRKAVEQGTTVSALVATYLKETL</sequence>
<dbReference type="SUPFAM" id="SSF46955">
    <property type="entry name" value="Putative DNA-binding domain"/>
    <property type="match status" value="1"/>
</dbReference>
<evidence type="ECO:0000313" key="2">
    <source>
        <dbReference type="EMBL" id="MFC4637693.1"/>
    </source>
</evidence>
<keyword evidence="3" id="KW-1185">Reference proteome</keyword>
<accession>A0ABV9I664</accession>